<reference evidence="1" key="1">
    <citation type="submission" date="2016-02" db="EMBL/GenBank/DDBJ databases">
        <title>Draft Genome Sequence of Sporotomaculum syntrophicum Strain FB, a Syntrophic Benzoate Degrader.</title>
        <authorList>
            <person name="Nobu M.K."/>
            <person name="Narihiro T."/>
            <person name="Qiu Y.-L."/>
            <person name="Ohashi A."/>
            <person name="Liu W.-T."/>
            <person name="Yuji S."/>
        </authorList>
    </citation>
    <scope>NUCLEOTIDE SEQUENCE</scope>
    <source>
        <strain evidence="1">FB</strain>
    </source>
</reference>
<keyword evidence="2" id="KW-1185">Reference proteome</keyword>
<organism evidence="1 2">
    <name type="scientific">Sporotomaculum syntrophicum</name>
    <dbReference type="NCBI Taxonomy" id="182264"/>
    <lineage>
        <taxon>Bacteria</taxon>
        <taxon>Bacillati</taxon>
        <taxon>Bacillota</taxon>
        <taxon>Clostridia</taxon>
        <taxon>Eubacteriales</taxon>
        <taxon>Desulfallaceae</taxon>
        <taxon>Sporotomaculum</taxon>
    </lineage>
</organism>
<comment type="caution">
    <text evidence="1">The sequence shown here is derived from an EMBL/GenBank/DDBJ whole genome shotgun (WGS) entry which is preliminary data.</text>
</comment>
<dbReference type="Proteomes" id="UP000798488">
    <property type="component" value="Unassembled WGS sequence"/>
</dbReference>
<protein>
    <submittedName>
        <fullName evidence="1">Uncharacterized protein</fullName>
    </submittedName>
</protein>
<proteinExistence type="predicted"/>
<name>A0A9D2WNH9_9FIRM</name>
<dbReference type="EMBL" id="LSRS01000005">
    <property type="protein sequence ID" value="KAF1084675.1"/>
    <property type="molecule type" value="Genomic_DNA"/>
</dbReference>
<gene>
    <name evidence="1" type="ORF">SPSYN_02454</name>
</gene>
<evidence type="ECO:0000313" key="2">
    <source>
        <dbReference type="Proteomes" id="UP000798488"/>
    </source>
</evidence>
<dbReference type="AlphaFoldDB" id="A0A9D2WNH9"/>
<evidence type="ECO:0000313" key="1">
    <source>
        <dbReference type="EMBL" id="KAF1084675.1"/>
    </source>
</evidence>
<accession>A0A9D2WNH9</accession>
<sequence>MYSCCTCFILLEQATLNVGDDSVPQKIVNIAEALDNLELILGKDWLEENLKVIKDGQFGQGGFGRSIDFSALGIAYIAELWYKGRDEAISIEIAGGGLPGRYALTAAAIASELEVVKDCVGWQAKLSELKDAQCSLKTVHELGIAAGYAQAGQVVDFTRPLVRDWLPPCAAGLFMSHGQDKFTMVVCVEIKTLAKGEPGNVAARLHSALEQLLNAQGLAKSGGDVIQCQPTVYIYVGDIIGETEALLQYWSNHPDIKQLARDTAATVLVYTTGTILTKYELAYVRRGSLVAYNQALQDKGIYIPDEIMTPCQKR</sequence>